<keyword evidence="3" id="KW-1185">Reference proteome</keyword>
<evidence type="ECO:0000256" key="1">
    <source>
        <dbReference type="SAM" id="Phobius"/>
    </source>
</evidence>
<reference evidence="2 3" key="1">
    <citation type="journal article" date="2003" name="Int. J. Syst. Evol. Microbiol.">
        <title>Halobacillus salinus sp. nov., isolated from a salt lake on the coast of the East Sea in Korea.</title>
        <authorList>
            <person name="Yoon J.H."/>
            <person name="Kang K.H."/>
            <person name="Park Y.H."/>
        </authorList>
    </citation>
    <scope>NUCLEOTIDE SEQUENCE [LARGE SCALE GENOMIC DNA]</scope>
    <source>
        <strain evidence="2 3">HSL-3</strain>
    </source>
</reference>
<evidence type="ECO:0000313" key="3">
    <source>
        <dbReference type="Proteomes" id="UP000297982"/>
    </source>
</evidence>
<dbReference type="Pfam" id="PF14329">
    <property type="entry name" value="DUF4386"/>
    <property type="match status" value="1"/>
</dbReference>
<gene>
    <name evidence="2" type="ORF">E4663_00120</name>
</gene>
<proteinExistence type="predicted"/>
<feature type="transmembrane region" description="Helical" evidence="1">
    <location>
        <begin position="59"/>
        <end position="85"/>
    </location>
</feature>
<feature type="transmembrane region" description="Helical" evidence="1">
    <location>
        <begin position="166"/>
        <end position="187"/>
    </location>
</feature>
<keyword evidence="1" id="KW-0472">Membrane</keyword>
<dbReference type="STRING" id="192814.GCA_900166575_00317"/>
<keyword evidence="1" id="KW-0812">Transmembrane</keyword>
<comment type="caution">
    <text evidence="2">The sequence shown here is derived from an EMBL/GenBank/DDBJ whole genome shotgun (WGS) entry which is preliminary data.</text>
</comment>
<organism evidence="2 3">
    <name type="scientific">Halobacillus salinus</name>
    <dbReference type="NCBI Taxonomy" id="192814"/>
    <lineage>
        <taxon>Bacteria</taxon>
        <taxon>Bacillati</taxon>
        <taxon>Bacillota</taxon>
        <taxon>Bacilli</taxon>
        <taxon>Bacillales</taxon>
        <taxon>Bacillaceae</taxon>
        <taxon>Halobacillus</taxon>
    </lineage>
</organism>
<sequence>MMNMSFRKVSQRTAALVAGISLLVMTLAAFFSYGYVHSSLVVADDVAGTWSNIQASLGLFRLGIAGWVVIVVTDLLVSWAFYRVLEPVNKRMAQVVGGLRLLYTLILAVAVFQLAMAEIRATDASQLMASIESFEATWSFGLIVFGVHLVMTGLTALRATYIPRILGWLLIAGGAGYTLVHSLYQFFPQWDTTTATIETFGSVPMMAGELAFGLWLLGKAIRAKRALPASWLGVS</sequence>
<evidence type="ECO:0000313" key="2">
    <source>
        <dbReference type="EMBL" id="TGB03448.1"/>
    </source>
</evidence>
<feature type="transmembrane region" description="Helical" evidence="1">
    <location>
        <begin position="136"/>
        <end position="154"/>
    </location>
</feature>
<name>A0A4Z0GZ36_9BACI</name>
<accession>A0A4Z0GZ36</accession>
<dbReference type="InterPro" id="IPR025495">
    <property type="entry name" value="DUF4386"/>
</dbReference>
<protein>
    <submittedName>
        <fullName evidence="2">DUF4386 domain-containing protein</fullName>
    </submittedName>
</protein>
<keyword evidence="1" id="KW-1133">Transmembrane helix</keyword>
<feature type="transmembrane region" description="Helical" evidence="1">
    <location>
        <begin position="97"/>
        <end position="116"/>
    </location>
</feature>
<feature type="transmembrane region" description="Helical" evidence="1">
    <location>
        <begin position="199"/>
        <end position="217"/>
    </location>
</feature>
<dbReference type="EMBL" id="SRJC01000001">
    <property type="protein sequence ID" value="TGB03448.1"/>
    <property type="molecule type" value="Genomic_DNA"/>
</dbReference>
<dbReference type="Proteomes" id="UP000297982">
    <property type="component" value="Unassembled WGS sequence"/>
</dbReference>
<dbReference type="AlphaFoldDB" id="A0A4Z0GZ36"/>